<evidence type="ECO:0000256" key="4">
    <source>
        <dbReference type="ARBA" id="ARBA00022692"/>
    </source>
</evidence>
<feature type="transmembrane region" description="Helical" evidence="12">
    <location>
        <begin position="164"/>
        <end position="180"/>
    </location>
</feature>
<evidence type="ECO:0000256" key="5">
    <source>
        <dbReference type="ARBA" id="ARBA00022989"/>
    </source>
</evidence>
<sequence length="439" mass="50648">MYVNRTLRFTSQPWRPYSVHLTDNRDESQLWGFSGSIVDNITASMGLRYKYKAPKDNMWGYRVPNGTWTGMLGDLQRNESELAVGPFLITTVIDEEFTFGSVFLVDNLRFLAGLKQPFFSAVFTRVSPFDIELWVLVGLTLLLLSYLSVKLVRSPRIQHAKGFLRTYGDIFFIYFAATMQKHSPTEHVGGGAVFRALHCLWLVGSFFAMNFFTASMRADLLVKVEAPRVRTTDDVLRNPDTRILLFGTAGFTELFLYTNEDSYSAVYDQVRRTGGELHPSEIYTDKNFRDVLARKAVMLQEEKGTMEDQIRRNCPAYMGRGFFYFSEESLGLLVMSWVTRKDFDAIIHREMKYRVRWLVDTGMVQLFMRDVSPGPTACWLQERHKSDMDGRMLEFEDLESVFVLYALLLQLALAAFILECLGPALSRCNSRFCPKRRHF</sequence>
<dbReference type="PANTHER" id="PTHR42643">
    <property type="entry name" value="IONOTROPIC RECEPTOR 20A-RELATED"/>
    <property type="match status" value="1"/>
</dbReference>
<accession>A0A9D4Q7P1</accession>
<keyword evidence="4 12" id="KW-0812">Transmembrane</keyword>
<proteinExistence type="predicted"/>
<keyword evidence="9" id="KW-0325">Glycoprotein</keyword>
<keyword evidence="6" id="KW-0406">Ion transport</keyword>
<dbReference type="Gene3D" id="3.40.190.10">
    <property type="entry name" value="Periplasmic binding protein-like II"/>
    <property type="match status" value="1"/>
</dbReference>
<feature type="transmembrane region" description="Helical" evidence="12">
    <location>
        <begin position="401"/>
        <end position="425"/>
    </location>
</feature>
<evidence type="ECO:0000256" key="7">
    <source>
        <dbReference type="ARBA" id="ARBA00023136"/>
    </source>
</evidence>
<dbReference type="GO" id="GO:0015276">
    <property type="term" value="F:ligand-gated monoatomic ion channel activity"/>
    <property type="evidence" value="ECO:0007669"/>
    <property type="project" value="InterPro"/>
</dbReference>
<gene>
    <name evidence="14" type="ORF">HPB52_016357</name>
</gene>
<dbReference type="PANTHER" id="PTHR42643:SF38">
    <property type="entry name" value="IONOTROPIC RECEPTOR 100A"/>
    <property type="match status" value="1"/>
</dbReference>
<evidence type="ECO:0000256" key="3">
    <source>
        <dbReference type="ARBA" id="ARBA00022475"/>
    </source>
</evidence>
<evidence type="ECO:0000256" key="11">
    <source>
        <dbReference type="ARBA" id="ARBA00023303"/>
    </source>
</evidence>
<dbReference type="Pfam" id="PF10613">
    <property type="entry name" value="Lig_chan-Glu_bd"/>
    <property type="match status" value="1"/>
</dbReference>
<keyword evidence="15" id="KW-1185">Reference proteome</keyword>
<evidence type="ECO:0000256" key="8">
    <source>
        <dbReference type="ARBA" id="ARBA00023170"/>
    </source>
</evidence>
<keyword evidence="2" id="KW-0813">Transport</keyword>
<reference evidence="14" key="2">
    <citation type="submission" date="2021-09" db="EMBL/GenBank/DDBJ databases">
        <authorList>
            <person name="Jia N."/>
            <person name="Wang J."/>
            <person name="Shi W."/>
            <person name="Du L."/>
            <person name="Sun Y."/>
            <person name="Zhan W."/>
            <person name="Jiang J."/>
            <person name="Wang Q."/>
            <person name="Zhang B."/>
            <person name="Ji P."/>
            <person name="Sakyi L.B."/>
            <person name="Cui X."/>
            <person name="Yuan T."/>
            <person name="Jiang B."/>
            <person name="Yang W."/>
            <person name="Lam T.T.-Y."/>
            <person name="Chang Q."/>
            <person name="Ding S."/>
            <person name="Wang X."/>
            <person name="Zhu J."/>
            <person name="Ruan X."/>
            <person name="Zhao L."/>
            <person name="Wei J."/>
            <person name="Que T."/>
            <person name="Du C."/>
            <person name="Cheng J."/>
            <person name="Dai P."/>
            <person name="Han X."/>
            <person name="Huang E."/>
            <person name="Gao Y."/>
            <person name="Liu J."/>
            <person name="Shao H."/>
            <person name="Ye R."/>
            <person name="Li L."/>
            <person name="Wei W."/>
            <person name="Wang X."/>
            <person name="Wang C."/>
            <person name="Huo Q."/>
            <person name="Li W."/>
            <person name="Guo W."/>
            <person name="Chen H."/>
            <person name="Chen S."/>
            <person name="Zhou L."/>
            <person name="Zhou L."/>
            <person name="Ni X."/>
            <person name="Tian J."/>
            <person name="Zhou Y."/>
            <person name="Sheng Y."/>
            <person name="Liu T."/>
            <person name="Pan Y."/>
            <person name="Xia L."/>
            <person name="Li J."/>
            <person name="Zhao F."/>
            <person name="Cao W."/>
        </authorList>
    </citation>
    <scope>NUCLEOTIDE SEQUENCE</scope>
    <source>
        <strain evidence="14">Rsan-2018</strain>
        <tissue evidence="14">Larvae</tissue>
    </source>
</reference>
<evidence type="ECO:0000256" key="2">
    <source>
        <dbReference type="ARBA" id="ARBA00022448"/>
    </source>
</evidence>
<evidence type="ECO:0000259" key="13">
    <source>
        <dbReference type="SMART" id="SM00918"/>
    </source>
</evidence>
<dbReference type="Proteomes" id="UP000821837">
    <property type="component" value="Unassembled WGS sequence"/>
</dbReference>
<dbReference type="InterPro" id="IPR019594">
    <property type="entry name" value="Glu/Gly-bd"/>
</dbReference>
<organism evidence="14 15">
    <name type="scientific">Rhipicephalus sanguineus</name>
    <name type="common">Brown dog tick</name>
    <name type="synonym">Ixodes sanguineus</name>
    <dbReference type="NCBI Taxonomy" id="34632"/>
    <lineage>
        <taxon>Eukaryota</taxon>
        <taxon>Metazoa</taxon>
        <taxon>Ecdysozoa</taxon>
        <taxon>Arthropoda</taxon>
        <taxon>Chelicerata</taxon>
        <taxon>Arachnida</taxon>
        <taxon>Acari</taxon>
        <taxon>Parasitiformes</taxon>
        <taxon>Ixodida</taxon>
        <taxon>Ixodoidea</taxon>
        <taxon>Ixodidae</taxon>
        <taxon>Rhipicephalinae</taxon>
        <taxon>Rhipicephalus</taxon>
        <taxon>Rhipicephalus</taxon>
    </lineage>
</organism>
<feature type="domain" description="Ionotropic glutamate receptor L-glutamate and glycine-binding" evidence="13">
    <location>
        <begin position="16"/>
        <end position="77"/>
    </location>
</feature>
<dbReference type="SUPFAM" id="SSF53850">
    <property type="entry name" value="Periplasmic binding protein-like II"/>
    <property type="match status" value="1"/>
</dbReference>
<reference evidence="14" key="1">
    <citation type="journal article" date="2020" name="Cell">
        <title>Large-Scale Comparative Analyses of Tick Genomes Elucidate Their Genetic Diversity and Vector Capacities.</title>
        <authorList>
            <consortium name="Tick Genome and Microbiome Consortium (TIGMIC)"/>
            <person name="Jia N."/>
            <person name="Wang J."/>
            <person name="Shi W."/>
            <person name="Du L."/>
            <person name="Sun Y."/>
            <person name="Zhan W."/>
            <person name="Jiang J.F."/>
            <person name="Wang Q."/>
            <person name="Zhang B."/>
            <person name="Ji P."/>
            <person name="Bell-Sakyi L."/>
            <person name="Cui X.M."/>
            <person name="Yuan T.T."/>
            <person name="Jiang B.G."/>
            <person name="Yang W.F."/>
            <person name="Lam T.T."/>
            <person name="Chang Q.C."/>
            <person name="Ding S.J."/>
            <person name="Wang X.J."/>
            <person name="Zhu J.G."/>
            <person name="Ruan X.D."/>
            <person name="Zhao L."/>
            <person name="Wei J.T."/>
            <person name="Ye R.Z."/>
            <person name="Que T.C."/>
            <person name="Du C.H."/>
            <person name="Zhou Y.H."/>
            <person name="Cheng J.X."/>
            <person name="Dai P.F."/>
            <person name="Guo W.B."/>
            <person name="Han X.H."/>
            <person name="Huang E.J."/>
            <person name="Li L.F."/>
            <person name="Wei W."/>
            <person name="Gao Y.C."/>
            <person name="Liu J.Z."/>
            <person name="Shao H.Z."/>
            <person name="Wang X."/>
            <person name="Wang C.C."/>
            <person name="Yang T.C."/>
            <person name="Huo Q.B."/>
            <person name="Li W."/>
            <person name="Chen H.Y."/>
            <person name="Chen S.E."/>
            <person name="Zhou L.G."/>
            <person name="Ni X.B."/>
            <person name="Tian J.H."/>
            <person name="Sheng Y."/>
            <person name="Liu T."/>
            <person name="Pan Y.S."/>
            <person name="Xia L.Y."/>
            <person name="Li J."/>
            <person name="Zhao F."/>
            <person name="Cao W.C."/>
        </authorList>
    </citation>
    <scope>NUCLEOTIDE SEQUENCE</scope>
    <source>
        <strain evidence="14">Rsan-2018</strain>
    </source>
</reference>
<feature type="transmembrane region" description="Helical" evidence="12">
    <location>
        <begin position="192"/>
        <end position="213"/>
    </location>
</feature>
<keyword evidence="7 12" id="KW-0472">Membrane</keyword>
<dbReference type="Gene3D" id="1.10.287.70">
    <property type="match status" value="1"/>
</dbReference>
<feature type="transmembrane region" description="Helical" evidence="12">
    <location>
        <begin position="133"/>
        <end position="152"/>
    </location>
</feature>
<evidence type="ECO:0000256" key="6">
    <source>
        <dbReference type="ARBA" id="ARBA00023065"/>
    </source>
</evidence>
<dbReference type="VEuPathDB" id="VectorBase:RSAN_036392"/>
<protein>
    <recommendedName>
        <fullName evidence="13">Ionotropic glutamate receptor L-glutamate and glycine-binding domain-containing protein</fullName>
    </recommendedName>
</protein>
<keyword evidence="3" id="KW-1003">Cell membrane</keyword>
<dbReference type="EMBL" id="JABSTV010001248">
    <property type="protein sequence ID" value="KAH7969262.1"/>
    <property type="molecule type" value="Genomic_DNA"/>
</dbReference>
<dbReference type="GO" id="GO:0005886">
    <property type="term" value="C:plasma membrane"/>
    <property type="evidence" value="ECO:0007669"/>
    <property type="project" value="UniProtKB-SubCell"/>
</dbReference>
<evidence type="ECO:0000313" key="15">
    <source>
        <dbReference type="Proteomes" id="UP000821837"/>
    </source>
</evidence>
<comment type="caution">
    <text evidence="14">The sequence shown here is derived from an EMBL/GenBank/DDBJ whole genome shotgun (WGS) entry which is preliminary data.</text>
</comment>
<evidence type="ECO:0000256" key="12">
    <source>
        <dbReference type="SAM" id="Phobius"/>
    </source>
</evidence>
<dbReference type="AlphaFoldDB" id="A0A9D4Q7P1"/>
<name>A0A9D4Q7P1_RHISA</name>
<keyword evidence="11" id="KW-0407">Ion channel</keyword>
<evidence type="ECO:0000256" key="10">
    <source>
        <dbReference type="ARBA" id="ARBA00023286"/>
    </source>
</evidence>
<dbReference type="SMART" id="SM00918">
    <property type="entry name" value="Lig_chan-Glu_bd"/>
    <property type="match status" value="1"/>
</dbReference>
<keyword evidence="8" id="KW-0675">Receptor</keyword>
<evidence type="ECO:0000256" key="1">
    <source>
        <dbReference type="ARBA" id="ARBA00004651"/>
    </source>
</evidence>
<keyword evidence="5 12" id="KW-1133">Transmembrane helix</keyword>
<dbReference type="InterPro" id="IPR052192">
    <property type="entry name" value="Insect_Ionotropic_Sensory_Rcpt"/>
</dbReference>
<keyword evidence="10" id="KW-1071">Ligand-gated ion channel</keyword>
<evidence type="ECO:0000313" key="14">
    <source>
        <dbReference type="EMBL" id="KAH7969262.1"/>
    </source>
</evidence>
<evidence type="ECO:0000256" key="9">
    <source>
        <dbReference type="ARBA" id="ARBA00023180"/>
    </source>
</evidence>
<comment type="subcellular location">
    <subcellularLocation>
        <location evidence="1">Cell membrane</location>
        <topology evidence="1">Multi-pass membrane protein</topology>
    </subcellularLocation>
</comment>